<proteinExistence type="inferred from homology"/>
<dbReference type="EMBL" id="CYHH01000001">
    <property type="protein sequence ID" value="CUB05344.1"/>
    <property type="molecule type" value="Genomic_DNA"/>
</dbReference>
<evidence type="ECO:0000256" key="7">
    <source>
        <dbReference type="HAMAP-Rule" id="MF_00957"/>
    </source>
</evidence>
<reference evidence="14" key="1">
    <citation type="submission" date="2015-08" db="EMBL/GenBank/DDBJ databases">
        <authorList>
            <person name="Babu N.S."/>
            <person name="Beckwith C.J."/>
            <person name="Beseler K.G."/>
            <person name="Brison A."/>
            <person name="Carone J.V."/>
            <person name="Caskin T.P."/>
            <person name="Diamond M."/>
            <person name="Durham M.E."/>
            <person name="Foxe J.M."/>
            <person name="Go M."/>
            <person name="Henderson B.A."/>
            <person name="Jones I.B."/>
            <person name="McGettigan J.A."/>
            <person name="Micheletti S.J."/>
            <person name="Nasrallah M.E."/>
            <person name="Ortiz D."/>
            <person name="Piller C.R."/>
            <person name="Privatt S.R."/>
            <person name="Schneider S.L."/>
            <person name="Sharp S."/>
            <person name="Smith T.C."/>
            <person name="Stanton J.D."/>
            <person name="Ullery H.E."/>
            <person name="Wilson R.J."/>
            <person name="Serrano M.G."/>
            <person name="Buck G."/>
            <person name="Lee V."/>
            <person name="Wang Y."/>
            <person name="Carvalho R."/>
            <person name="Voegtly L."/>
            <person name="Shi R."/>
            <person name="Duckworth R."/>
            <person name="Johnson A."/>
            <person name="Loviza R."/>
            <person name="Walstead R."/>
            <person name="Shah Z."/>
            <person name="Kiflezghi M."/>
            <person name="Wade K."/>
            <person name="Ball S.L."/>
            <person name="Bradley K.W."/>
            <person name="Asai D.J."/>
            <person name="Bowman C.A."/>
            <person name="Russell D.A."/>
            <person name="Pope W.H."/>
            <person name="Jacobs-Sera D."/>
            <person name="Hendrix R.W."/>
            <person name="Hatfull G.F."/>
        </authorList>
    </citation>
    <scope>NUCLEOTIDE SEQUENCE [LARGE SCALE GENOMIC DNA]</scope>
    <source>
        <strain evidence="14">JCM 19170</strain>
    </source>
</reference>
<name>A0A0K6IQH6_9PROT</name>
<dbReference type="Gene3D" id="1.10.3090.10">
    <property type="entry name" value="cca-adding enzyme, domain 2"/>
    <property type="match status" value="1"/>
</dbReference>
<evidence type="ECO:0000259" key="11">
    <source>
        <dbReference type="Pfam" id="PF12626"/>
    </source>
</evidence>
<dbReference type="EC" id="2.7.7.19" evidence="7"/>
<evidence type="ECO:0000256" key="5">
    <source>
        <dbReference type="ARBA" id="ARBA00022884"/>
    </source>
</evidence>
<gene>
    <name evidence="7" type="primary">pcnB</name>
    <name evidence="13" type="ORF">Ga0061068_101324</name>
</gene>
<dbReference type="GO" id="GO:0043633">
    <property type="term" value="P:polyadenylation-dependent RNA catabolic process"/>
    <property type="evidence" value="ECO:0007669"/>
    <property type="project" value="InterPro"/>
</dbReference>
<feature type="active site" evidence="7">
    <location>
        <position position="72"/>
    </location>
</feature>
<dbReference type="Pfam" id="PF01743">
    <property type="entry name" value="PolyA_pol"/>
    <property type="match status" value="1"/>
</dbReference>
<feature type="domain" description="Polymerase A arginine-rich C-terminal" evidence="11">
    <location>
        <begin position="320"/>
        <end position="439"/>
    </location>
</feature>
<evidence type="ECO:0000256" key="3">
    <source>
        <dbReference type="ARBA" id="ARBA00022741"/>
    </source>
</evidence>
<feature type="active site" evidence="7">
    <location>
        <position position="74"/>
    </location>
</feature>
<keyword evidence="5 7" id="KW-0694">RNA-binding</keyword>
<feature type="region of interest" description="Disordered" evidence="9">
    <location>
        <begin position="420"/>
        <end position="458"/>
    </location>
</feature>
<feature type="compositionally biased region" description="Basic residues" evidence="9">
    <location>
        <begin position="431"/>
        <end position="440"/>
    </location>
</feature>
<evidence type="ECO:0000256" key="6">
    <source>
        <dbReference type="ARBA" id="ARBA00023163"/>
    </source>
</evidence>
<keyword evidence="6 7" id="KW-0804">Transcription</keyword>
<dbReference type="AlphaFoldDB" id="A0A0K6IQH6"/>
<organism evidence="13 14">
    <name type="scientific">Tepidiphilus thermophilus</name>
    <dbReference type="NCBI Taxonomy" id="876478"/>
    <lineage>
        <taxon>Bacteria</taxon>
        <taxon>Pseudomonadati</taxon>
        <taxon>Pseudomonadota</taxon>
        <taxon>Hydrogenophilia</taxon>
        <taxon>Hydrogenophilales</taxon>
        <taxon>Hydrogenophilaceae</taxon>
        <taxon>Tepidiphilus</taxon>
    </lineage>
</organism>
<dbReference type="Pfam" id="PF12627">
    <property type="entry name" value="PolyA_pol_RNAbd"/>
    <property type="match status" value="1"/>
</dbReference>
<keyword evidence="14" id="KW-1185">Reference proteome</keyword>
<evidence type="ECO:0000256" key="4">
    <source>
        <dbReference type="ARBA" id="ARBA00022840"/>
    </source>
</evidence>
<dbReference type="InterPro" id="IPR032828">
    <property type="entry name" value="PolyA_RNA-bd"/>
</dbReference>
<dbReference type="InterPro" id="IPR002646">
    <property type="entry name" value="PolA_pol_head_dom"/>
</dbReference>
<protein>
    <recommendedName>
        <fullName evidence="7">Poly(A) polymerase I</fullName>
        <shortName evidence="7">PAP I</shortName>
        <ecNumber evidence="7">2.7.7.19</ecNumber>
    </recommendedName>
</protein>
<dbReference type="GO" id="GO:0003723">
    <property type="term" value="F:RNA binding"/>
    <property type="evidence" value="ECO:0007669"/>
    <property type="project" value="UniProtKB-UniRule"/>
</dbReference>
<comment type="similarity">
    <text evidence="7 8">Belongs to the tRNA nucleotidyltransferase/poly(A) polymerase family.</text>
</comment>
<dbReference type="InterPro" id="IPR052191">
    <property type="entry name" value="tRNA_ntf/polyA_polymerase_I"/>
</dbReference>
<evidence type="ECO:0000259" key="10">
    <source>
        <dbReference type="Pfam" id="PF01743"/>
    </source>
</evidence>
<keyword evidence="1 7" id="KW-0507">mRNA processing</keyword>
<dbReference type="GO" id="GO:0006397">
    <property type="term" value="P:mRNA processing"/>
    <property type="evidence" value="ECO:0007669"/>
    <property type="project" value="UniProtKB-KW"/>
</dbReference>
<dbReference type="GO" id="GO:0005524">
    <property type="term" value="F:ATP binding"/>
    <property type="evidence" value="ECO:0007669"/>
    <property type="project" value="UniProtKB-UniRule"/>
</dbReference>
<feature type="domain" description="Poly A polymerase head" evidence="10">
    <location>
        <begin position="54"/>
        <end position="180"/>
    </location>
</feature>
<comment type="function">
    <text evidence="7">Adds poly(A) tail to the 3' end of many RNAs, which usually targets these RNAs for decay. Plays a significant role in the global control of gene expression, through influencing the rate of transcript degradation, and in the general RNA quality control.</text>
</comment>
<dbReference type="CDD" id="cd05398">
    <property type="entry name" value="NT_ClassII-CCAase"/>
    <property type="match status" value="1"/>
</dbReference>
<dbReference type="HAMAP" id="MF_00957">
    <property type="entry name" value="PolyA_pol"/>
    <property type="match status" value="1"/>
</dbReference>
<accession>A0A0K6IQH6</accession>
<dbReference type="InterPro" id="IPR043519">
    <property type="entry name" value="NT_sf"/>
</dbReference>
<keyword evidence="4 7" id="KW-0067">ATP-binding</keyword>
<evidence type="ECO:0000256" key="2">
    <source>
        <dbReference type="ARBA" id="ARBA00022679"/>
    </source>
</evidence>
<dbReference type="PANTHER" id="PTHR43051">
    <property type="entry name" value="POLYNUCLEOTIDE ADENYLYLTRANSFERASE FAMILY PROTEIN"/>
    <property type="match status" value="1"/>
</dbReference>
<evidence type="ECO:0000256" key="8">
    <source>
        <dbReference type="RuleBase" id="RU003953"/>
    </source>
</evidence>
<feature type="active site" evidence="7">
    <location>
        <position position="149"/>
    </location>
</feature>
<evidence type="ECO:0000256" key="9">
    <source>
        <dbReference type="SAM" id="MobiDB-lite"/>
    </source>
</evidence>
<feature type="domain" description="tRNA nucleotidyltransferase/poly(A) polymerase RNA and SrmB- binding" evidence="12">
    <location>
        <begin position="210"/>
        <end position="267"/>
    </location>
</feature>
<dbReference type="NCBIfam" id="TIGR01942">
    <property type="entry name" value="pcnB"/>
    <property type="match status" value="1"/>
</dbReference>
<dbReference type="InterPro" id="IPR010206">
    <property type="entry name" value="PolA_pol_I"/>
</dbReference>
<dbReference type="Gene3D" id="3.30.460.10">
    <property type="entry name" value="Beta Polymerase, domain 2"/>
    <property type="match status" value="1"/>
</dbReference>
<evidence type="ECO:0000259" key="12">
    <source>
        <dbReference type="Pfam" id="PF12627"/>
    </source>
</evidence>
<keyword evidence="3 7" id="KW-0547">Nucleotide-binding</keyword>
<dbReference type="OrthoDB" id="5288233at2"/>
<dbReference type="GO" id="GO:1990817">
    <property type="term" value="F:poly(A) RNA polymerase activity"/>
    <property type="evidence" value="ECO:0007669"/>
    <property type="project" value="UniProtKB-UniRule"/>
</dbReference>
<evidence type="ECO:0000313" key="13">
    <source>
        <dbReference type="EMBL" id="CUB05344.1"/>
    </source>
</evidence>
<keyword evidence="2 7" id="KW-0808">Transferase</keyword>
<evidence type="ECO:0000256" key="1">
    <source>
        <dbReference type="ARBA" id="ARBA00022664"/>
    </source>
</evidence>
<dbReference type="RefSeq" id="WP_055422686.1">
    <property type="nucleotide sequence ID" value="NZ_CYHH01000001.1"/>
</dbReference>
<dbReference type="SUPFAM" id="SSF81301">
    <property type="entry name" value="Nucleotidyltransferase"/>
    <property type="match status" value="1"/>
</dbReference>
<sequence>MIRKLIKKVIAKVTKPSASVPAVLPAARYGITPEHISPGARLVCETLQRHGHQAYVVGGAVRDLLLSRTPKDFDVATDAHPEQVRALFRRAHIIGRRFKIVHVYHGKETVEVTTFRGLVDPERAPVDAHGRLLDDNVFGTHAEDAQRRDFTINALYYDPVAGVLHDFHHGVGDIEARTLRVIGDPEQRYREDPVRMLRAVRLAAKLDLLIDPAARAPIRRLAPLLENVPPARLFDEIVKILTSGYALACLERLREEGLHGGLLPVLDLVFAHPSGERFVRLALEDSDRRIREGKSASPAFSFAALLWPRVLDEWRRRQAQGEPVFPALEAAMDTVLETQAESLAITRKLAGDIRELWMMQPRFERRAGKAPYRLVEQPRYRAGWDFLSLRAKAGEVPEELPRWWQRFAHGDEAERAALLREARSAGEPPAKRKRRRRPRKANAVEPGTIAVTPTPDAP</sequence>
<dbReference type="PANTHER" id="PTHR43051:SF1">
    <property type="entry name" value="POLYNUCLEOTIDE ADENYLYLTRANSFERASE FAMILY PROTEIN"/>
    <property type="match status" value="1"/>
</dbReference>
<dbReference type="SUPFAM" id="SSF81891">
    <property type="entry name" value="Poly A polymerase C-terminal region-like"/>
    <property type="match status" value="1"/>
</dbReference>
<dbReference type="Pfam" id="PF12626">
    <property type="entry name" value="PolyA_pol_arg_C"/>
    <property type="match status" value="1"/>
</dbReference>
<comment type="catalytic activity">
    <reaction evidence="7">
        <text>RNA(n) + ATP = RNA(n)-3'-adenine ribonucleotide + diphosphate</text>
        <dbReference type="Rhea" id="RHEA:11332"/>
        <dbReference type="Rhea" id="RHEA-COMP:14527"/>
        <dbReference type="Rhea" id="RHEA-COMP:17347"/>
        <dbReference type="ChEBI" id="CHEBI:30616"/>
        <dbReference type="ChEBI" id="CHEBI:33019"/>
        <dbReference type="ChEBI" id="CHEBI:140395"/>
        <dbReference type="ChEBI" id="CHEBI:173115"/>
        <dbReference type="EC" id="2.7.7.19"/>
    </reaction>
</comment>
<dbReference type="InterPro" id="IPR025866">
    <property type="entry name" value="PolyA_pol_arg_C_dom"/>
</dbReference>
<dbReference type="Proteomes" id="UP000182108">
    <property type="component" value="Unassembled WGS sequence"/>
</dbReference>
<evidence type="ECO:0000313" key="14">
    <source>
        <dbReference type="Proteomes" id="UP000182108"/>
    </source>
</evidence>